<dbReference type="PANTHER" id="PTHR35174:SF3">
    <property type="entry name" value="BLL7171 PROTEIN"/>
    <property type="match status" value="1"/>
</dbReference>
<sequence length="245" mass="26855">MKYMLLVCGDDTADDSGMTPVEPWVEDLGDRNVRLHGHRLAKPADAVTVRVRGGEVLRSDGPFAETKEYVAGYDILECDTLEEAVEAAARHPVATIGAMEVRPFWPMDDEEEGEPEIRALDAELTDAARERDVDRVVACYAPDVEAFHFTTGLEAHGIDAFRKAMEGVFASVTGPVIREVLEFRVRVDESIAFGHALVRLRGTLAGGEPLDDVLRVTTGYRNAGLRWQIVHEHVSVAAVNGEEGS</sequence>
<reference evidence="4" key="1">
    <citation type="submission" date="2024-07" db="EMBL/GenBank/DDBJ databases">
        <authorList>
            <person name="Yu S.T."/>
        </authorList>
    </citation>
    <scope>NUCLEOTIDE SEQUENCE</scope>
    <source>
        <strain evidence="4">R08</strain>
    </source>
</reference>
<accession>A0AB39M8R8</accession>
<dbReference type="Pfam" id="PF13474">
    <property type="entry name" value="SnoaL_3"/>
    <property type="match status" value="1"/>
</dbReference>
<dbReference type="InterPro" id="IPR037401">
    <property type="entry name" value="SnoaL-like"/>
</dbReference>
<feature type="domain" description="SnoaL-like" evidence="3">
    <location>
        <begin position="117"/>
        <end position="238"/>
    </location>
</feature>
<dbReference type="SUPFAM" id="SSF54427">
    <property type="entry name" value="NTF2-like"/>
    <property type="match status" value="1"/>
</dbReference>
<dbReference type="AlphaFoldDB" id="A0AB39M8R8"/>
<gene>
    <name evidence="4" type="ORF">AB5J58_15880</name>
</gene>
<dbReference type="Pfam" id="PF03795">
    <property type="entry name" value="YCII"/>
    <property type="match status" value="1"/>
</dbReference>
<dbReference type="Gene3D" id="3.10.450.50">
    <property type="match status" value="1"/>
</dbReference>
<name>A0AB39M8R8_9ACTN</name>
<dbReference type="SUPFAM" id="SSF54909">
    <property type="entry name" value="Dimeric alpha+beta barrel"/>
    <property type="match status" value="1"/>
</dbReference>
<dbReference type="PANTHER" id="PTHR35174">
    <property type="entry name" value="BLL7171 PROTEIN-RELATED"/>
    <property type="match status" value="1"/>
</dbReference>
<dbReference type="EMBL" id="CP163431">
    <property type="protein sequence ID" value="XDQ01587.1"/>
    <property type="molecule type" value="Genomic_DNA"/>
</dbReference>
<evidence type="ECO:0000256" key="1">
    <source>
        <dbReference type="ARBA" id="ARBA00007689"/>
    </source>
</evidence>
<dbReference type="InterPro" id="IPR005545">
    <property type="entry name" value="YCII"/>
</dbReference>
<protein>
    <submittedName>
        <fullName evidence="4">Nuclear transport factor 2 family protein</fullName>
    </submittedName>
</protein>
<evidence type="ECO:0000313" key="4">
    <source>
        <dbReference type="EMBL" id="XDQ01587.1"/>
    </source>
</evidence>
<evidence type="ECO:0000259" key="2">
    <source>
        <dbReference type="Pfam" id="PF03795"/>
    </source>
</evidence>
<comment type="similarity">
    <text evidence="1">Belongs to the YciI family.</text>
</comment>
<feature type="domain" description="YCII-related" evidence="2">
    <location>
        <begin position="44"/>
        <end position="107"/>
    </location>
</feature>
<proteinExistence type="inferred from homology"/>
<dbReference type="InterPro" id="IPR011008">
    <property type="entry name" value="Dimeric_a/b-barrel"/>
</dbReference>
<dbReference type="Gene3D" id="3.30.70.1060">
    <property type="entry name" value="Dimeric alpha+beta barrel"/>
    <property type="match status" value="1"/>
</dbReference>
<dbReference type="InterPro" id="IPR032710">
    <property type="entry name" value="NTF2-like_dom_sf"/>
</dbReference>
<dbReference type="RefSeq" id="WP_369187945.1">
    <property type="nucleotide sequence ID" value="NZ_CP163431.1"/>
</dbReference>
<organism evidence="4">
    <name type="scientific">Streptomyces sp. R08</name>
    <dbReference type="NCBI Taxonomy" id="3238624"/>
    <lineage>
        <taxon>Bacteria</taxon>
        <taxon>Bacillati</taxon>
        <taxon>Actinomycetota</taxon>
        <taxon>Actinomycetes</taxon>
        <taxon>Kitasatosporales</taxon>
        <taxon>Streptomycetaceae</taxon>
        <taxon>Streptomyces</taxon>
    </lineage>
</organism>
<evidence type="ECO:0000259" key="3">
    <source>
        <dbReference type="Pfam" id="PF13474"/>
    </source>
</evidence>